<dbReference type="InterPro" id="IPR000566">
    <property type="entry name" value="Lipocln_cytosolic_FA-bd_dom"/>
</dbReference>
<dbReference type="GO" id="GO:0036094">
    <property type="term" value="F:small molecule binding"/>
    <property type="evidence" value="ECO:0007669"/>
    <property type="project" value="InterPro"/>
</dbReference>
<evidence type="ECO:0000256" key="4">
    <source>
        <dbReference type="SAM" id="SignalP"/>
    </source>
</evidence>
<dbReference type="GO" id="GO:0005549">
    <property type="term" value="F:odorant binding"/>
    <property type="evidence" value="ECO:0007669"/>
    <property type="project" value="TreeGrafter"/>
</dbReference>
<keyword evidence="3" id="KW-0964">Secreted</keyword>
<dbReference type="AlphaFoldDB" id="A0A9L0JSS2"/>
<feature type="domain" description="Lipocalin/cytosolic fatty-acid binding" evidence="5">
    <location>
        <begin position="83"/>
        <end position="153"/>
    </location>
</feature>
<comment type="subcellular location">
    <subcellularLocation>
        <location evidence="1">Secreted</location>
    </subcellularLocation>
</comment>
<accession>A0A9L0JSS2</accession>
<evidence type="ECO:0000256" key="3">
    <source>
        <dbReference type="ARBA" id="ARBA00022525"/>
    </source>
</evidence>
<evidence type="ECO:0000259" key="5">
    <source>
        <dbReference type="Pfam" id="PF00061"/>
    </source>
</evidence>
<reference evidence="6 7" key="1">
    <citation type="journal article" date="2020" name="Nat. Commun.">
        <title>Donkey genomes provide new insights into domestication and selection for coat color.</title>
        <authorList>
            <person name="Wang"/>
            <person name="C."/>
            <person name="Li"/>
            <person name="H."/>
            <person name="Guo"/>
            <person name="Y."/>
            <person name="Huang"/>
            <person name="J."/>
            <person name="Sun"/>
            <person name="Y."/>
            <person name="Min"/>
            <person name="J."/>
            <person name="Wang"/>
            <person name="J."/>
            <person name="Fang"/>
            <person name="X."/>
            <person name="Zhao"/>
            <person name="Z."/>
            <person name="Wang"/>
            <person name="S."/>
            <person name="Zhang"/>
            <person name="Y."/>
            <person name="Liu"/>
            <person name="Q."/>
            <person name="Jiang"/>
            <person name="Q."/>
            <person name="Wang"/>
            <person name="X."/>
            <person name="Guo"/>
            <person name="Y."/>
            <person name="Yang"/>
            <person name="C."/>
            <person name="Wang"/>
            <person name="Y."/>
            <person name="Tian"/>
            <person name="F."/>
            <person name="Zhuang"/>
            <person name="G."/>
            <person name="Fan"/>
            <person name="Y."/>
            <person name="Gao"/>
            <person name="Q."/>
            <person name="Li"/>
            <person name="Y."/>
            <person name="Ju"/>
            <person name="Z."/>
            <person name="Li"/>
            <person name="J."/>
            <person name="Li"/>
            <person name="R."/>
            <person name="Hou"/>
            <person name="M."/>
            <person name="Yang"/>
            <person name="G."/>
            <person name="Liu"/>
            <person name="G."/>
            <person name="Liu"/>
            <person name="W."/>
            <person name="Guo"/>
            <person name="J."/>
            <person name="Pan"/>
            <person name="S."/>
            <person name="Fan"/>
            <person name="G."/>
            <person name="Zhang"/>
            <person name="W."/>
            <person name="Zhang"/>
            <person name="R."/>
            <person name="Yu"/>
            <person name="J."/>
            <person name="Zhang"/>
            <person name="X."/>
            <person name="Yin"/>
            <person name="Q."/>
            <person name="Ji"/>
            <person name="C."/>
            <person name="Jin"/>
            <person name="Y."/>
            <person name="Yue"/>
            <person name="G."/>
            <person name="Liu"/>
            <person name="M."/>
            <person name="Xu"/>
            <person name="J."/>
            <person name="Liu"/>
            <person name="S."/>
            <person name="Jordana"/>
            <person name="J."/>
            <person name="Noce"/>
            <person name="A."/>
            <person name="Amills"/>
            <person name="M."/>
            <person name="Wu"/>
            <person name="D.D."/>
            <person name="Li"/>
            <person name="S."/>
            <person name="Zhou"/>
            <person name="X. and Zhong"/>
            <person name="J."/>
        </authorList>
    </citation>
    <scope>NUCLEOTIDE SEQUENCE [LARGE SCALE GENOMIC DNA]</scope>
</reference>
<dbReference type="PANTHER" id="PTHR11430:SF65">
    <property type="entry name" value="ODORANT-BINDING PROTEIN 1A-RELATED"/>
    <property type="match status" value="1"/>
</dbReference>
<feature type="signal peptide" evidence="4">
    <location>
        <begin position="1"/>
        <end position="15"/>
    </location>
</feature>
<proteinExistence type="inferred from homology"/>
<reference evidence="6" key="2">
    <citation type="submission" date="2025-08" db="UniProtKB">
        <authorList>
            <consortium name="Ensembl"/>
        </authorList>
    </citation>
    <scope>IDENTIFICATION</scope>
</reference>
<sequence length="171" mass="19074">MKILWFTCGLALVGADQIPPLNETSRGEWEISYIASSNREKINENGPFQDRSRKVESTRETWCRGSLVDSLEGRRASPHLSPGPYAGKNEFQILHVSNNALIGSIVNVDKNGKVTQITTLLGNGKDIPQEDISKFKKVTREKRFPEGNIVNILKIGNVTIFFSLTYHSPGM</sequence>
<dbReference type="InterPro" id="IPR002345">
    <property type="entry name" value="Lipocalin"/>
</dbReference>
<dbReference type="PRINTS" id="PR01173">
    <property type="entry name" value="ODORANTBNDNG"/>
</dbReference>
<evidence type="ECO:0000256" key="2">
    <source>
        <dbReference type="ARBA" id="ARBA00006889"/>
    </source>
</evidence>
<comment type="similarity">
    <text evidence="2">Belongs to the calycin superfamily. Lipocalin family.</text>
</comment>
<keyword evidence="4" id="KW-0732">Signal</keyword>
<evidence type="ECO:0000313" key="7">
    <source>
        <dbReference type="Proteomes" id="UP000694387"/>
    </source>
</evidence>
<dbReference type="Pfam" id="PF00061">
    <property type="entry name" value="Lipocalin"/>
    <property type="match status" value="1"/>
</dbReference>
<evidence type="ECO:0000313" key="6">
    <source>
        <dbReference type="Ensembl" id="ENSEASP00005053042.1"/>
    </source>
</evidence>
<reference evidence="6" key="3">
    <citation type="submission" date="2025-09" db="UniProtKB">
        <authorList>
            <consortium name="Ensembl"/>
        </authorList>
    </citation>
    <scope>IDENTIFICATION</scope>
</reference>
<dbReference type="Proteomes" id="UP000694387">
    <property type="component" value="Chromosome 4"/>
</dbReference>
<dbReference type="InterPro" id="IPR002448">
    <property type="entry name" value="OBP-like"/>
</dbReference>
<dbReference type="GO" id="GO:0005615">
    <property type="term" value="C:extracellular space"/>
    <property type="evidence" value="ECO:0007669"/>
    <property type="project" value="TreeGrafter"/>
</dbReference>
<dbReference type="Ensembl" id="ENSEAST00005050611.1">
    <property type="protein sequence ID" value="ENSEASP00005053042.1"/>
    <property type="gene ID" value="ENSEASG00005028581.1"/>
</dbReference>
<dbReference type="SUPFAM" id="SSF50814">
    <property type="entry name" value="Lipocalins"/>
    <property type="match status" value="1"/>
</dbReference>
<protein>
    <recommendedName>
        <fullName evidence="5">Lipocalin/cytosolic fatty-acid binding domain-containing protein</fullName>
    </recommendedName>
</protein>
<organism evidence="6 7">
    <name type="scientific">Equus asinus</name>
    <name type="common">Donkey</name>
    <name type="synonym">Equus africanus asinus</name>
    <dbReference type="NCBI Taxonomy" id="9793"/>
    <lineage>
        <taxon>Eukaryota</taxon>
        <taxon>Metazoa</taxon>
        <taxon>Chordata</taxon>
        <taxon>Craniata</taxon>
        <taxon>Vertebrata</taxon>
        <taxon>Euteleostomi</taxon>
        <taxon>Mammalia</taxon>
        <taxon>Eutheria</taxon>
        <taxon>Laurasiatheria</taxon>
        <taxon>Perissodactyla</taxon>
        <taxon>Equidae</taxon>
        <taxon>Equus</taxon>
    </lineage>
</organism>
<keyword evidence="7" id="KW-1185">Reference proteome</keyword>
<dbReference type="Gene3D" id="2.40.128.20">
    <property type="match status" value="1"/>
</dbReference>
<dbReference type="InterPro" id="IPR012674">
    <property type="entry name" value="Calycin"/>
</dbReference>
<name>A0A9L0JSS2_EQUAS</name>
<dbReference type="PANTHER" id="PTHR11430">
    <property type="entry name" value="LIPOCALIN"/>
    <property type="match status" value="1"/>
</dbReference>
<evidence type="ECO:0000256" key="1">
    <source>
        <dbReference type="ARBA" id="ARBA00004613"/>
    </source>
</evidence>
<dbReference type="GeneTree" id="ENSGT00940000170830"/>
<feature type="chain" id="PRO_5040117711" description="Lipocalin/cytosolic fatty-acid binding domain-containing protein" evidence="4">
    <location>
        <begin position="16"/>
        <end position="171"/>
    </location>
</feature>